<evidence type="ECO:0000313" key="1">
    <source>
        <dbReference type="EMBL" id="KAI3828839.1"/>
    </source>
</evidence>
<comment type="caution">
    <text evidence="1">The sequence shown here is derived from an EMBL/GenBank/DDBJ whole genome shotgun (WGS) entry which is preliminary data.</text>
</comment>
<protein>
    <submittedName>
        <fullName evidence="1">Uncharacterized protein</fullName>
    </submittedName>
</protein>
<dbReference type="EMBL" id="CM042018">
    <property type="protein sequence ID" value="KAI3828839.1"/>
    <property type="molecule type" value="Genomic_DNA"/>
</dbReference>
<organism evidence="1 2">
    <name type="scientific">Smallanthus sonchifolius</name>
    <dbReference type="NCBI Taxonomy" id="185202"/>
    <lineage>
        <taxon>Eukaryota</taxon>
        <taxon>Viridiplantae</taxon>
        <taxon>Streptophyta</taxon>
        <taxon>Embryophyta</taxon>
        <taxon>Tracheophyta</taxon>
        <taxon>Spermatophyta</taxon>
        <taxon>Magnoliopsida</taxon>
        <taxon>eudicotyledons</taxon>
        <taxon>Gunneridae</taxon>
        <taxon>Pentapetalae</taxon>
        <taxon>asterids</taxon>
        <taxon>campanulids</taxon>
        <taxon>Asterales</taxon>
        <taxon>Asteraceae</taxon>
        <taxon>Asteroideae</taxon>
        <taxon>Heliantheae alliance</taxon>
        <taxon>Millerieae</taxon>
        <taxon>Smallanthus</taxon>
    </lineage>
</organism>
<reference evidence="1 2" key="2">
    <citation type="journal article" date="2022" name="Mol. Ecol. Resour.">
        <title>The genomes of chicory, endive, great burdock and yacon provide insights into Asteraceae paleo-polyploidization history and plant inulin production.</title>
        <authorList>
            <person name="Fan W."/>
            <person name="Wang S."/>
            <person name="Wang H."/>
            <person name="Wang A."/>
            <person name="Jiang F."/>
            <person name="Liu H."/>
            <person name="Zhao H."/>
            <person name="Xu D."/>
            <person name="Zhang Y."/>
        </authorList>
    </citation>
    <scope>NUCLEOTIDE SEQUENCE [LARGE SCALE GENOMIC DNA]</scope>
    <source>
        <strain evidence="2">cv. Yunnan</strain>
        <tissue evidence="1">Leaves</tissue>
    </source>
</reference>
<accession>A0ACB9K988</accession>
<reference evidence="2" key="1">
    <citation type="journal article" date="2022" name="Mol. Ecol. Resour.">
        <title>The genomes of chicory, endive, great burdock and yacon provide insights into Asteraceae palaeo-polyploidization history and plant inulin production.</title>
        <authorList>
            <person name="Fan W."/>
            <person name="Wang S."/>
            <person name="Wang H."/>
            <person name="Wang A."/>
            <person name="Jiang F."/>
            <person name="Liu H."/>
            <person name="Zhao H."/>
            <person name="Xu D."/>
            <person name="Zhang Y."/>
        </authorList>
    </citation>
    <scope>NUCLEOTIDE SEQUENCE [LARGE SCALE GENOMIC DNA]</scope>
    <source>
        <strain evidence="2">cv. Yunnan</strain>
    </source>
</reference>
<proteinExistence type="predicted"/>
<gene>
    <name evidence="1" type="ORF">L1987_02949</name>
</gene>
<evidence type="ECO:0000313" key="2">
    <source>
        <dbReference type="Proteomes" id="UP001056120"/>
    </source>
</evidence>
<keyword evidence="2" id="KW-1185">Reference proteome</keyword>
<dbReference type="Proteomes" id="UP001056120">
    <property type="component" value="Linkage Group LG01"/>
</dbReference>
<name>A0ACB9K988_9ASTR</name>
<sequence>MEWFFFVPGDHKYPNGSHINRTIEAGYWKATGKDEKVFKNLKKKKALWVFHTKRDSKSKESYQRFEISPSSSYSTFTEEVELVDDLNRFGYLSLYSSSQSLSRVFGNEDHFPYSCQESLNQRSSVGCPREPWHDLHCRIEGLAAYDALQNFEEQWLKASKPQGLSKIKKFSDSDYLLLKLDMITDIMGITDAQYTSEKDLEGWHVKVC</sequence>